<reference evidence="2" key="1">
    <citation type="submission" date="2023-06" db="EMBL/GenBank/DDBJ databases">
        <title>Black Yeasts Isolated from many extreme environments.</title>
        <authorList>
            <person name="Coleine C."/>
            <person name="Stajich J.E."/>
            <person name="Selbmann L."/>
        </authorList>
    </citation>
    <scope>NUCLEOTIDE SEQUENCE</scope>
    <source>
        <strain evidence="2">CCFEE 5200</strain>
    </source>
</reference>
<dbReference type="EMBL" id="JAUJLE010000016">
    <property type="protein sequence ID" value="KAK1008130.1"/>
    <property type="molecule type" value="Genomic_DNA"/>
</dbReference>
<organism evidence="2 3">
    <name type="scientific">Friedmanniomyces endolithicus</name>
    <dbReference type="NCBI Taxonomy" id="329885"/>
    <lineage>
        <taxon>Eukaryota</taxon>
        <taxon>Fungi</taxon>
        <taxon>Dikarya</taxon>
        <taxon>Ascomycota</taxon>
        <taxon>Pezizomycotina</taxon>
        <taxon>Dothideomycetes</taxon>
        <taxon>Dothideomycetidae</taxon>
        <taxon>Mycosphaerellales</taxon>
        <taxon>Teratosphaeriaceae</taxon>
        <taxon>Friedmanniomyces</taxon>
    </lineage>
</organism>
<gene>
    <name evidence="2" type="ORF">LTR91_003198</name>
</gene>
<feature type="compositionally biased region" description="Low complexity" evidence="1">
    <location>
        <begin position="23"/>
        <end position="33"/>
    </location>
</feature>
<sequence>MSVNGATVESKKANDIRMRKASSFDTTSSQSGSAKPDIASKPPDSETTDGASGGTAAAEGADFIAINRALVLELWTSLRIELRLLGETHGNPVPASAE</sequence>
<accession>A0AAN6R039</accession>
<proteinExistence type="predicted"/>
<name>A0AAN6R039_9PEZI</name>
<evidence type="ECO:0000313" key="3">
    <source>
        <dbReference type="Proteomes" id="UP001175353"/>
    </source>
</evidence>
<feature type="region of interest" description="Disordered" evidence="1">
    <location>
        <begin position="1"/>
        <end position="55"/>
    </location>
</feature>
<feature type="compositionally biased region" description="Basic and acidic residues" evidence="1">
    <location>
        <begin position="9"/>
        <end position="18"/>
    </location>
</feature>
<evidence type="ECO:0000313" key="2">
    <source>
        <dbReference type="EMBL" id="KAK1008130.1"/>
    </source>
</evidence>
<protein>
    <submittedName>
        <fullName evidence="2">Uncharacterized protein</fullName>
    </submittedName>
</protein>
<keyword evidence="3" id="KW-1185">Reference proteome</keyword>
<evidence type="ECO:0000256" key="1">
    <source>
        <dbReference type="SAM" id="MobiDB-lite"/>
    </source>
</evidence>
<dbReference type="AlphaFoldDB" id="A0AAN6R039"/>
<comment type="caution">
    <text evidence="2">The sequence shown here is derived from an EMBL/GenBank/DDBJ whole genome shotgun (WGS) entry which is preliminary data.</text>
</comment>
<dbReference type="Proteomes" id="UP001175353">
    <property type="component" value="Unassembled WGS sequence"/>
</dbReference>